<proteinExistence type="predicted"/>
<accession>A0AAW0M7E2</accession>
<name>A0AAW0M7E2_QUESU</name>
<evidence type="ECO:0000313" key="2">
    <source>
        <dbReference type="EMBL" id="KAK7858801.1"/>
    </source>
</evidence>
<gene>
    <name evidence="2" type="primary">ATJ11_0</name>
    <name evidence="2" type="ORF">CFP56_010526</name>
</gene>
<evidence type="ECO:0000313" key="3">
    <source>
        <dbReference type="Proteomes" id="UP000237347"/>
    </source>
</evidence>
<dbReference type="PRINTS" id="PR00625">
    <property type="entry name" value="JDOMAIN"/>
</dbReference>
<protein>
    <submittedName>
        <fullName evidence="2">Chaperone protein dnaj 11</fullName>
    </submittedName>
</protein>
<dbReference type="Gramene" id="rna-CFP56_04726">
    <property type="protein sequence ID" value="cds-POF10501.1"/>
    <property type="gene ID" value="gene-CFP56_04726"/>
</dbReference>
<dbReference type="Proteomes" id="UP000237347">
    <property type="component" value="Unassembled WGS sequence"/>
</dbReference>
<dbReference type="PANTHER" id="PTHR45432">
    <property type="entry name" value="CHAPERONE PROTEIN DNAJ 11, CHLOROPLASTIC-LIKE"/>
    <property type="match status" value="1"/>
</dbReference>
<dbReference type="AlphaFoldDB" id="A0AAW0M7E2"/>
<dbReference type="PROSITE" id="PS00636">
    <property type="entry name" value="DNAJ_1"/>
    <property type="match status" value="1"/>
</dbReference>
<comment type="caution">
    <text evidence="2">The sequence shown here is derived from an EMBL/GenBank/DDBJ whole genome shotgun (WGS) entry which is preliminary data.</text>
</comment>
<dbReference type="PROSITE" id="PS50076">
    <property type="entry name" value="DNAJ_2"/>
    <property type="match status" value="1"/>
</dbReference>
<reference evidence="2 3" key="1">
    <citation type="journal article" date="2018" name="Sci. Data">
        <title>The draft genome sequence of cork oak.</title>
        <authorList>
            <person name="Ramos A.M."/>
            <person name="Usie A."/>
            <person name="Barbosa P."/>
            <person name="Barros P.M."/>
            <person name="Capote T."/>
            <person name="Chaves I."/>
            <person name="Simoes F."/>
            <person name="Abreu I."/>
            <person name="Carrasquinho I."/>
            <person name="Faro C."/>
            <person name="Guimaraes J.B."/>
            <person name="Mendonca D."/>
            <person name="Nobrega F."/>
            <person name="Rodrigues L."/>
            <person name="Saibo N.J.M."/>
            <person name="Varela M.C."/>
            <person name="Egas C."/>
            <person name="Matos J."/>
            <person name="Miguel C.M."/>
            <person name="Oliveira M.M."/>
            <person name="Ricardo C.P."/>
            <person name="Goncalves S."/>
        </authorList>
    </citation>
    <scope>NUCLEOTIDE SEQUENCE [LARGE SCALE GENOMIC DNA]</scope>
    <source>
        <strain evidence="3">cv. HL8</strain>
    </source>
</reference>
<dbReference type="InterPro" id="IPR001623">
    <property type="entry name" value="DnaJ_domain"/>
</dbReference>
<dbReference type="EMBL" id="PKMF04000017">
    <property type="protein sequence ID" value="KAK7858801.1"/>
    <property type="molecule type" value="Genomic_DNA"/>
</dbReference>
<dbReference type="Pfam" id="PF00226">
    <property type="entry name" value="DnaJ"/>
    <property type="match status" value="1"/>
</dbReference>
<dbReference type="SMART" id="SM00271">
    <property type="entry name" value="DnaJ"/>
    <property type="match status" value="1"/>
</dbReference>
<dbReference type="CDD" id="cd06257">
    <property type="entry name" value="DnaJ"/>
    <property type="match status" value="1"/>
</dbReference>
<dbReference type="PANTHER" id="PTHR45432:SF2">
    <property type="entry name" value="CHAPERONE PROTEIN DNAJ 11, CHLOROPLASTIC"/>
    <property type="match status" value="1"/>
</dbReference>
<dbReference type="InterPro" id="IPR036869">
    <property type="entry name" value="J_dom_sf"/>
</dbReference>
<dbReference type="InterPro" id="IPR018253">
    <property type="entry name" value="DnaJ_domain_CS"/>
</dbReference>
<dbReference type="Gene3D" id="1.10.287.110">
    <property type="entry name" value="DnaJ domain"/>
    <property type="match status" value="1"/>
</dbReference>
<sequence length="174" mass="19534">MFRTLNLPTAAPLYSPPETRFSSSKRSVKAYAATATEARPYSSSAAVHPASLYEVLRVERTASLTEIKMAYRSLAKMYHPDAMIQQHHHLEDEDKPEIESDSESDGRDFIEIHNAYATLSDPAARALYDLSLGNTTSQFSNQRGPFGFGVGFGFSAPNRTGFYPTRRWETDQCW</sequence>
<feature type="domain" description="J" evidence="1">
    <location>
        <begin position="51"/>
        <end position="132"/>
    </location>
</feature>
<keyword evidence="3" id="KW-1185">Reference proteome</keyword>
<dbReference type="SUPFAM" id="SSF46565">
    <property type="entry name" value="Chaperone J-domain"/>
    <property type="match status" value="1"/>
</dbReference>
<organism evidence="2 3">
    <name type="scientific">Quercus suber</name>
    <name type="common">Cork oak</name>
    <dbReference type="NCBI Taxonomy" id="58331"/>
    <lineage>
        <taxon>Eukaryota</taxon>
        <taxon>Viridiplantae</taxon>
        <taxon>Streptophyta</taxon>
        <taxon>Embryophyta</taxon>
        <taxon>Tracheophyta</taxon>
        <taxon>Spermatophyta</taxon>
        <taxon>Magnoliopsida</taxon>
        <taxon>eudicotyledons</taxon>
        <taxon>Gunneridae</taxon>
        <taxon>Pentapetalae</taxon>
        <taxon>rosids</taxon>
        <taxon>fabids</taxon>
        <taxon>Fagales</taxon>
        <taxon>Fagaceae</taxon>
        <taxon>Quercus</taxon>
    </lineage>
</organism>
<dbReference type="GO" id="GO:0009507">
    <property type="term" value="C:chloroplast"/>
    <property type="evidence" value="ECO:0007669"/>
    <property type="project" value="EnsemblPlants"/>
</dbReference>
<evidence type="ECO:0000259" key="1">
    <source>
        <dbReference type="PROSITE" id="PS50076"/>
    </source>
</evidence>